<gene>
    <name evidence="1" type="ORF">PCOR1329_LOCUS25003</name>
</gene>
<dbReference type="EMBL" id="CAUYUJ010008680">
    <property type="protein sequence ID" value="CAK0824631.1"/>
    <property type="molecule type" value="Genomic_DNA"/>
</dbReference>
<evidence type="ECO:0000313" key="2">
    <source>
        <dbReference type="Proteomes" id="UP001189429"/>
    </source>
</evidence>
<organism evidence="1 2">
    <name type="scientific">Prorocentrum cordatum</name>
    <dbReference type="NCBI Taxonomy" id="2364126"/>
    <lineage>
        <taxon>Eukaryota</taxon>
        <taxon>Sar</taxon>
        <taxon>Alveolata</taxon>
        <taxon>Dinophyceae</taxon>
        <taxon>Prorocentrales</taxon>
        <taxon>Prorocentraceae</taxon>
        <taxon>Prorocentrum</taxon>
    </lineage>
</organism>
<sequence length="127" mass="13378">MAAGPGSAAVLCGAAGARASADRLVTRQQSQLAAAMRQPKDAEEALLVIIGDGEVAARVRCLLPALAALVEGRAPTWFQRLRRNAVLHAAPSAIFGIPVPARTVSPQRISHADPRFSFARIFRGQSL</sequence>
<reference evidence="1" key="1">
    <citation type="submission" date="2023-10" db="EMBL/GenBank/DDBJ databases">
        <authorList>
            <person name="Chen Y."/>
            <person name="Shah S."/>
            <person name="Dougan E. K."/>
            <person name="Thang M."/>
            <person name="Chan C."/>
        </authorList>
    </citation>
    <scope>NUCLEOTIDE SEQUENCE [LARGE SCALE GENOMIC DNA]</scope>
</reference>
<proteinExistence type="predicted"/>
<comment type="caution">
    <text evidence="1">The sequence shown here is derived from an EMBL/GenBank/DDBJ whole genome shotgun (WGS) entry which is preliminary data.</text>
</comment>
<accession>A0ABN9RYY5</accession>
<protein>
    <submittedName>
        <fullName evidence="1">Uncharacterized protein</fullName>
    </submittedName>
</protein>
<name>A0ABN9RYY5_9DINO</name>
<dbReference type="Proteomes" id="UP001189429">
    <property type="component" value="Unassembled WGS sequence"/>
</dbReference>
<evidence type="ECO:0000313" key="1">
    <source>
        <dbReference type="EMBL" id="CAK0824631.1"/>
    </source>
</evidence>
<keyword evidence="2" id="KW-1185">Reference proteome</keyword>